<dbReference type="RefSeq" id="WP_085897672.1">
    <property type="nucleotide sequence ID" value="NZ_FWFY01000013.1"/>
</dbReference>
<dbReference type="EMBL" id="FWFY01000013">
    <property type="protein sequence ID" value="SLN67373.1"/>
    <property type="molecule type" value="Genomic_DNA"/>
</dbReference>
<name>A0A1X7A0T1_9RHOB</name>
<evidence type="ECO:0000313" key="1">
    <source>
        <dbReference type="EMBL" id="PSK81574.1"/>
    </source>
</evidence>
<evidence type="ECO:0000313" key="4">
    <source>
        <dbReference type="Proteomes" id="UP000240624"/>
    </source>
</evidence>
<dbReference type="EMBL" id="PYGB01000015">
    <property type="protein sequence ID" value="PSK81574.1"/>
    <property type="molecule type" value="Genomic_DNA"/>
</dbReference>
<evidence type="ECO:0000313" key="2">
    <source>
        <dbReference type="EMBL" id="SLN67373.1"/>
    </source>
</evidence>
<reference evidence="2 3" key="1">
    <citation type="submission" date="2017-03" db="EMBL/GenBank/DDBJ databases">
        <authorList>
            <person name="Afonso C.L."/>
            <person name="Miller P.J."/>
            <person name="Scott M.A."/>
            <person name="Spackman E."/>
            <person name="Goraichik I."/>
            <person name="Dimitrov K.M."/>
            <person name="Suarez D.L."/>
            <person name="Swayne D.E."/>
        </authorList>
    </citation>
    <scope>NUCLEOTIDE SEQUENCE [LARGE SCALE GENOMIC DNA]</scope>
    <source>
        <strain evidence="2 3">CECT 8367</strain>
    </source>
</reference>
<sequence length="261" mass="29146">MTENQTSPAPQAAPLARMTGALKLLKDRAARFRLAGPAPRVEFDADIELLRLLETANAAIVRHAVRMDPDYLDFEADGGVLWHLCLWHADVLETALLCRIQAETIVLALREAQAEGDEAPQLQAIATEEAELARKLVEIARARNTPLFWTPRQHELKAGWLQLAELTKEVRNWDRQEAQVLLGWLLEMAALCRIVEDSVHNHVDLADLPSVELPADCTGEEVYALDLEGNVIVGCPLDRKEARVVPLAACYWAFPGRHWTS</sequence>
<protein>
    <submittedName>
        <fullName evidence="2">Uncharacterized protein</fullName>
    </submittedName>
</protein>
<dbReference type="OrthoDB" id="9880928at2"/>
<gene>
    <name evidence="1" type="ORF">CLV79_11542</name>
    <name evidence="2" type="ORF">LOS8367_03365</name>
</gene>
<dbReference type="Proteomes" id="UP000240624">
    <property type="component" value="Unassembled WGS sequence"/>
</dbReference>
<keyword evidence="4" id="KW-1185">Reference proteome</keyword>
<reference evidence="1 4" key="2">
    <citation type="submission" date="2018-03" db="EMBL/GenBank/DDBJ databases">
        <title>Genomic Encyclopedia of Archaeal and Bacterial Type Strains, Phase II (KMG-II): from individual species to whole genera.</title>
        <authorList>
            <person name="Goeker M."/>
        </authorList>
    </citation>
    <scope>NUCLEOTIDE SEQUENCE [LARGE SCALE GENOMIC DNA]</scope>
    <source>
        <strain evidence="1 4">DSM 29956</strain>
    </source>
</reference>
<proteinExistence type="predicted"/>
<evidence type="ECO:0000313" key="3">
    <source>
        <dbReference type="Proteomes" id="UP000193495"/>
    </source>
</evidence>
<accession>A0A1X7A0T1</accession>
<organism evidence="2 3">
    <name type="scientific">Limimaricola soesokkakensis</name>
    <dbReference type="NCBI Taxonomy" id="1343159"/>
    <lineage>
        <taxon>Bacteria</taxon>
        <taxon>Pseudomonadati</taxon>
        <taxon>Pseudomonadota</taxon>
        <taxon>Alphaproteobacteria</taxon>
        <taxon>Rhodobacterales</taxon>
        <taxon>Paracoccaceae</taxon>
        <taxon>Limimaricola</taxon>
    </lineage>
</organism>
<dbReference type="Proteomes" id="UP000193495">
    <property type="component" value="Unassembled WGS sequence"/>
</dbReference>
<dbReference type="AlphaFoldDB" id="A0A1X7A0T1"/>